<organism evidence="36 37">
    <name type="scientific">Canis lupus familiaris</name>
    <name type="common">Dog</name>
    <name type="synonym">Canis familiaris</name>
    <dbReference type="NCBI Taxonomy" id="9615"/>
    <lineage>
        <taxon>Eukaryota</taxon>
        <taxon>Metazoa</taxon>
        <taxon>Chordata</taxon>
        <taxon>Craniata</taxon>
        <taxon>Vertebrata</taxon>
        <taxon>Euteleostomi</taxon>
        <taxon>Mammalia</taxon>
        <taxon>Eutheria</taxon>
        <taxon>Laurasiatheria</taxon>
        <taxon>Carnivora</taxon>
        <taxon>Caniformia</taxon>
        <taxon>Canidae</taxon>
        <taxon>Canis</taxon>
    </lineage>
</organism>
<evidence type="ECO:0000256" key="11">
    <source>
        <dbReference type="ARBA" id="ARBA00022837"/>
    </source>
</evidence>
<evidence type="ECO:0000256" key="7">
    <source>
        <dbReference type="ARBA" id="ARBA00022692"/>
    </source>
</evidence>
<evidence type="ECO:0000256" key="27">
    <source>
        <dbReference type="ARBA" id="ARBA00052106"/>
    </source>
</evidence>
<evidence type="ECO:0000256" key="33">
    <source>
        <dbReference type="SAM" id="MobiDB-lite"/>
    </source>
</evidence>
<evidence type="ECO:0000256" key="4">
    <source>
        <dbReference type="ARBA" id="ARBA00010701"/>
    </source>
</evidence>
<dbReference type="PANTHER" id="PTHR45792">
    <property type="entry name" value="DIACYLGLYCEROL LIPASE HOMOLOG-RELATED"/>
    <property type="match status" value="1"/>
</dbReference>
<keyword evidence="9" id="KW-0967">Endosome</keyword>
<keyword evidence="12" id="KW-0442">Lipid degradation</keyword>
<dbReference type="Pfam" id="PF01764">
    <property type="entry name" value="Lipase_3"/>
    <property type="match status" value="1"/>
</dbReference>
<evidence type="ECO:0000256" key="1">
    <source>
        <dbReference type="ARBA" id="ARBA00001913"/>
    </source>
</evidence>
<keyword evidence="8" id="KW-0479">Metal-binding</keyword>
<dbReference type="GO" id="GO:0098921">
    <property type="term" value="P:retrograde trans-synaptic signaling by endocannabinoid"/>
    <property type="evidence" value="ECO:0007669"/>
    <property type="project" value="UniProtKB-ARBA"/>
</dbReference>
<dbReference type="GO" id="GO:0016042">
    <property type="term" value="P:lipid catabolic process"/>
    <property type="evidence" value="ECO:0007669"/>
    <property type="project" value="UniProtKB-KW"/>
</dbReference>
<evidence type="ECO:0000256" key="31">
    <source>
        <dbReference type="ARBA" id="ARBA00081678"/>
    </source>
</evidence>
<keyword evidence="10" id="KW-0378">Hydrolase</keyword>
<evidence type="ECO:0000256" key="16">
    <source>
        <dbReference type="ARBA" id="ARBA00023136"/>
    </source>
</evidence>
<keyword evidence="19" id="KW-0966">Cell projection</keyword>
<evidence type="ECO:0000256" key="14">
    <source>
        <dbReference type="ARBA" id="ARBA00023018"/>
    </source>
</evidence>
<evidence type="ECO:0000256" key="24">
    <source>
        <dbReference type="ARBA" id="ARBA00050486"/>
    </source>
</evidence>
<dbReference type="FunFam" id="3.40.50.1820:FF:000015">
    <property type="entry name" value="Sn1-specific diacylglycerol lipase alpha"/>
    <property type="match status" value="1"/>
</dbReference>
<evidence type="ECO:0000313" key="37">
    <source>
        <dbReference type="Proteomes" id="UP000002254"/>
    </source>
</evidence>
<keyword evidence="5" id="KW-1003">Cell membrane</keyword>
<dbReference type="GO" id="GO:0006639">
    <property type="term" value="P:acylglycerol metabolic process"/>
    <property type="evidence" value="ECO:0007669"/>
    <property type="project" value="UniProtKB-ARBA"/>
</dbReference>
<evidence type="ECO:0000256" key="23">
    <source>
        <dbReference type="ARBA" id="ARBA00048382"/>
    </source>
</evidence>
<feature type="domain" description="Fungal lipase-type" evidence="35">
    <location>
        <begin position="394"/>
        <end position="528"/>
    </location>
</feature>
<dbReference type="Ensembl" id="ENSCAFT00000103718.1">
    <property type="protein sequence ID" value="ENSCAFP00000074351.1"/>
    <property type="gene ID" value="ENSCAFG00000016070.5"/>
</dbReference>
<dbReference type="GO" id="GO:0046872">
    <property type="term" value="F:metal ion binding"/>
    <property type="evidence" value="ECO:0007669"/>
    <property type="project" value="UniProtKB-KW"/>
</dbReference>
<feature type="transmembrane region" description="Helical" evidence="34">
    <location>
        <begin position="102"/>
        <end position="123"/>
    </location>
</feature>
<comment type="catalytic activity">
    <reaction evidence="23">
        <text>1,2-di-(9Z-octadecenoyl)-sn-glycerol + H2O = 2-(9Z-octadecenoyl)-glycerol + (9Z)-octadecenoate + H(+)</text>
        <dbReference type="Rhea" id="RHEA:38511"/>
        <dbReference type="ChEBI" id="CHEBI:15377"/>
        <dbReference type="ChEBI" id="CHEBI:15378"/>
        <dbReference type="ChEBI" id="CHEBI:30823"/>
        <dbReference type="ChEBI" id="CHEBI:52333"/>
        <dbReference type="ChEBI" id="CHEBI:73990"/>
    </reaction>
    <physiologicalReaction direction="left-to-right" evidence="23">
        <dbReference type="Rhea" id="RHEA:38512"/>
    </physiologicalReaction>
</comment>
<feature type="region of interest" description="Disordered" evidence="33">
    <location>
        <begin position="959"/>
        <end position="1016"/>
    </location>
</feature>
<keyword evidence="13 34" id="KW-1133">Transmembrane helix</keyword>
<evidence type="ECO:0000256" key="5">
    <source>
        <dbReference type="ARBA" id="ARBA00022475"/>
    </source>
</evidence>
<feature type="transmembrane region" description="Helical" evidence="34">
    <location>
        <begin position="18"/>
        <end position="41"/>
    </location>
</feature>
<evidence type="ECO:0000256" key="21">
    <source>
        <dbReference type="ARBA" id="ARBA00026104"/>
    </source>
</evidence>
<evidence type="ECO:0000313" key="36">
    <source>
        <dbReference type="Ensembl" id="ENSCAFP00000074351.1"/>
    </source>
</evidence>
<dbReference type="AlphaFoldDB" id="A0A8P0PQT8"/>
<keyword evidence="18" id="KW-0628">Postsynaptic cell membrane</keyword>
<gene>
    <name evidence="36" type="primary">DAGLA</name>
</gene>
<evidence type="ECO:0000256" key="28">
    <source>
        <dbReference type="ARBA" id="ARBA00052463"/>
    </source>
</evidence>
<comment type="subcellular location">
    <subcellularLocation>
        <location evidence="2">Cell projection</location>
        <location evidence="2">Dendritic spine membrane</location>
        <topology evidence="2">Multi-pass membrane protein</topology>
    </subcellularLocation>
    <subcellularLocation>
        <location evidence="3">Early endosome membrane</location>
        <topology evidence="3">Multi-pass membrane protein</topology>
    </subcellularLocation>
    <subcellularLocation>
        <location evidence="22">Postsynaptic density membrane</location>
        <topology evidence="22">Multi-pass membrane protein</topology>
    </subcellularLocation>
</comment>
<dbReference type="PANTHER" id="PTHR45792:SF8">
    <property type="entry name" value="DIACYLGLYCEROL LIPASE-ALPHA"/>
    <property type="match status" value="1"/>
</dbReference>
<dbReference type="FunCoup" id="A0A8P0PQT8">
    <property type="interactions" value="407"/>
</dbReference>
<reference evidence="36" key="2">
    <citation type="submission" date="2025-08" db="UniProtKB">
        <authorList>
            <consortium name="Ensembl"/>
        </authorList>
    </citation>
    <scope>IDENTIFICATION</scope>
</reference>
<evidence type="ECO:0000256" key="30">
    <source>
        <dbReference type="ARBA" id="ARBA00071957"/>
    </source>
</evidence>
<dbReference type="EC" id="3.1.1.116" evidence="21"/>
<evidence type="ECO:0000256" key="18">
    <source>
        <dbReference type="ARBA" id="ARBA00023257"/>
    </source>
</evidence>
<dbReference type="InterPro" id="IPR002921">
    <property type="entry name" value="Fungal_lipase-type"/>
</dbReference>
<sequence>MPGIVVFRRRWSVGSDDLVLPAIFLFLLHTTWFVILSVVLFGLVYNPNEACSLNLVDHGRGYLGILLSCMIAEMAIIWLSMRGGILYTEPRESMQYVLYVRLAILVIEFIYAIVGIVWLTQYYTSCNDLTAKNVTLGMVVCNWVVILSVCITVLCVFDPTGRTFVKLRATKRRQRNLRTYNLRHRLEEGQATSWSRRLKVFLCCTRTKDSQSDAYSEIAYLFAEFFRDLDIVPSDIIAGLVLLRQRQRAKRNAVLDEANNDILTFLSGMPVTRNTKYLDLKNSQEMLRYKEVCYYMLFALAAYGWPMYLMRKPACGLCQLARSCSCCLCPARPRFAPGVTIEEDNCCGCNAIAIRRHFLDENMTAVDIVYTSCHDAVYETPFYVAVDHDKKKVVISIRGTLSPKDALTDLTGDAERLPVEGHHGTWLGHKGMVLSAEYIKKKLEQEMVLSQAFGRDLGRGTKHYGLIVVGHSLGAGTAAILSFLLRPQYPTLKCFAYSPPGGLLSEDAMEYSKEFVTAVVLGKDLVPRRVASHKWLPLTMSWPAVPPSSGPLPRIPISQGDPRASRARGQVAPPCLASLPWLGPAKLQTHPYPPLLPCDPGGMVFSILWLPCACPAAPTPHTSPGPWPGQVDTQLASFPRIGLSQLEGFRRQLLDVLQRSTKPKWRIIVGATKCIPKSELPEEVEVATLSSTRLWTHPSDLTIALSASTPLYPPGRIIHVVHNHPAEQCCCCEQEEPTYFAIWGDNKAFNEVIISPAMLHEHLPYVVMEGLNKVLENYNKGKTALLSAAKVMVSPTEVDLTPELIFQQQPLPTGPPLPTGLALELPTTDHRNSSVRSKSQSEMSLEGFSEGRLLSPVVAAAVTRQDPVELLLLSTQERLAAELQARRAPLATMESLSDTESLYSFDSRRSSGFRSIRGSPSLHAVLERDEGHLFYIDPTIPEENPSLSSRTELLAADSLSKHSQDTQPLEAALGSGGVTPQRPPSVVANDQEEEEGGGGGGVAPGGELALHNGRLGDSPSPQVLEFAEFIDSLFNLDSKSSSLQDLYCMVVPESPTSDYAEGPKSPSQQEILLRAQFEPNLVPKPPRLFAGSADPSSGISLSPSFPLSSSGELMDLTPTGLSSQECLAVDKIRTSTPTGHGPGPAKPDDLVISAR</sequence>
<name>A0A8P0PQT8_CANLF</name>
<comment type="cofactor">
    <cofactor evidence="1">
        <name>Ca(2+)</name>
        <dbReference type="ChEBI" id="CHEBI:29108"/>
    </cofactor>
</comment>
<keyword evidence="16 34" id="KW-0472">Membrane</keyword>
<evidence type="ECO:0000256" key="26">
    <source>
        <dbReference type="ARBA" id="ARBA00050861"/>
    </source>
</evidence>
<comment type="catalytic activity">
    <reaction evidence="27">
        <text>1-octadecanoyl-2-(5Z,8Z,11Z,14Z-eicosatetraenoyl)-sn-glycerol + H2O = 2-(5Z,8Z,11Z,14Z-eicosatetraenoyl)-glycerol + octadecanoate + H(+)</text>
        <dbReference type="Rhea" id="RHEA:38507"/>
        <dbReference type="ChEBI" id="CHEBI:15377"/>
        <dbReference type="ChEBI" id="CHEBI:15378"/>
        <dbReference type="ChEBI" id="CHEBI:25629"/>
        <dbReference type="ChEBI" id="CHEBI:52392"/>
        <dbReference type="ChEBI" id="CHEBI:75728"/>
    </reaction>
    <physiologicalReaction direction="left-to-right" evidence="27">
        <dbReference type="Rhea" id="RHEA:38508"/>
    </physiologicalReaction>
</comment>
<dbReference type="SUPFAM" id="SSF53474">
    <property type="entry name" value="alpha/beta-Hydrolases"/>
    <property type="match status" value="1"/>
</dbReference>
<dbReference type="CDD" id="cd00519">
    <property type="entry name" value="Lipase_3"/>
    <property type="match status" value="1"/>
</dbReference>
<evidence type="ECO:0000256" key="12">
    <source>
        <dbReference type="ARBA" id="ARBA00022963"/>
    </source>
</evidence>
<comment type="similarity">
    <text evidence="4">Belongs to the AB hydrolase superfamily. Lipase family.</text>
</comment>
<dbReference type="InterPro" id="IPR052214">
    <property type="entry name" value="DAG_Lipase-Related"/>
</dbReference>
<evidence type="ECO:0000256" key="34">
    <source>
        <dbReference type="SAM" id="Phobius"/>
    </source>
</evidence>
<evidence type="ECO:0000256" key="17">
    <source>
        <dbReference type="ARBA" id="ARBA00023180"/>
    </source>
</evidence>
<dbReference type="InterPro" id="IPR029058">
    <property type="entry name" value="AB_hydrolase_fold"/>
</dbReference>
<keyword evidence="14" id="KW-0770">Synapse</keyword>
<evidence type="ECO:0000256" key="25">
    <source>
        <dbReference type="ARBA" id="ARBA00050709"/>
    </source>
</evidence>
<feature type="transmembrane region" description="Helical" evidence="34">
    <location>
        <begin position="135"/>
        <end position="157"/>
    </location>
</feature>
<feature type="region of interest" description="Disordered" evidence="33">
    <location>
        <begin position="1132"/>
        <end position="1155"/>
    </location>
</feature>
<evidence type="ECO:0000256" key="10">
    <source>
        <dbReference type="ARBA" id="ARBA00022801"/>
    </source>
</evidence>
<comment type="subunit">
    <text evidence="29">Interacts (via C-terminal) with CAMK2A; leading to the phosphorylation and inhibition of DAGLA enzymatic activity. Interacts (via PPXXF motif) with HOMER1 and HOMER2; this interaction is required for DAGLA membrane localization.</text>
</comment>
<accession>A0A8P0PQT8</accession>
<evidence type="ECO:0000256" key="2">
    <source>
        <dbReference type="ARBA" id="ARBA00004332"/>
    </source>
</evidence>
<evidence type="ECO:0000256" key="22">
    <source>
        <dbReference type="ARBA" id="ARBA00037872"/>
    </source>
</evidence>
<evidence type="ECO:0000256" key="8">
    <source>
        <dbReference type="ARBA" id="ARBA00022723"/>
    </source>
</evidence>
<keyword evidence="7 34" id="KW-0812">Transmembrane</keyword>
<comment type="catalytic activity">
    <reaction evidence="20">
        <text>a 1,2-diacyl-sn-glycerol + H2O = a 2-acylglycerol + a fatty acid + H(+)</text>
        <dbReference type="Rhea" id="RHEA:33275"/>
        <dbReference type="ChEBI" id="CHEBI:15377"/>
        <dbReference type="ChEBI" id="CHEBI:15378"/>
        <dbReference type="ChEBI" id="CHEBI:17389"/>
        <dbReference type="ChEBI" id="CHEBI:17815"/>
        <dbReference type="ChEBI" id="CHEBI:28868"/>
        <dbReference type="EC" id="3.1.1.116"/>
    </reaction>
    <physiologicalReaction direction="left-to-right" evidence="20">
        <dbReference type="Rhea" id="RHEA:33276"/>
    </physiologicalReaction>
</comment>
<evidence type="ECO:0000256" key="32">
    <source>
        <dbReference type="ARBA" id="ARBA00082132"/>
    </source>
</evidence>
<dbReference type="Proteomes" id="UP000002254">
    <property type="component" value="Chromosome 18"/>
</dbReference>
<dbReference type="GO" id="GO:0098839">
    <property type="term" value="C:postsynaptic density membrane"/>
    <property type="evidence" value="ECO:0007669"/>
    <property type="project" value="UniProtKB-SubCell"/>
</dbReference>
<keyword evidence="6" id="KW-0597">Phosphoprotein</keyword>
<comment type="catalytic activity">
    <reaction evidence="24">
        <text>1-(9Z-octadecenoyl)-2-octadecanoyl-sn-glycerol + H2O = 2-octadecanoylglycerol + (9Z)-octadecenoate + H(+)</text>
        <dbReference type="Rhea" id="RHEA:38519"/>
        <dbReference type="ChEBI" id="CHEBI:15377"/>
        <dbReference type="ChEBI" id="CHEBI:15378"/>
        <dbReference type="ChEBI" id="CHEBI:30823"/>
        <dbReference type="ChEBI" id="CHEBI:75448"/>
        <dbReference type="ChEBI" id="CHEBI:75456"/>
    </reaction>
    <physiologicalReaction direction="left-to-right" evidence="24">
        <dbReference type="Rhea" id="RHEA:38520"/>
    </physiologicalReaction>
</comment>
<evidence type="ECO:0000256" key="29">
    <source>
        <dbReference type="ARBA" id="ARBA00063298"/>
    </source>
</evidence>
<evidence type="ECO:0000259" key="35">
    <source>
        <dbReference type="Pfam" id="PF01764"/>
    </source>
</evidence>
<keyword evidence="17" id="KW-0325">Glycoprotein</keyword>
<feature type="transmembrane region" description="Helical" evidence="34">
    <location>
        <begin position="61"/>
        <end position="81"/>
    </location>
</feature>
<dbReference type="GO" id="GO:0031901">
    <property type="term" value="C:early endosome membrane"/>
    <property type="evidence" value="ECO:0007669"/>
    <property type="project" value="UniProtKB-SubCell"/>
</dbReference>
<keyword evidence="15" id="KW-0443">Lipid metabolism</keyword>
<dbReference type="GO" id="GO:0032591">
    <property type="term" value="C:dendritic spine membrane"/>
    <property type="evidence" value="ECO:0007669"/>
    <property type="project" value="UniProtKB-SubCell"/>
</dbReference>
<evidence type="ECO:0000256" key="6">
    <source>
        <dbReference type="ARBA" id="ARBA00022553"/>
    </source>
</evidence>
<dbReference type="GO" id="GO:0019369">
    <property type="term" value="P:arachidonate metabolic process"/>
    <property type="evidence" value="ECO:0007669"/>
    <property type="project" value="UniProtKB-ARBA"/>
</dbReference>
<dbReference type="GO" id="GO:0047372">
    <property type="term" value="F:monoacylglycerol lipase activity"/>
    <property type="evidence" value="ECO:0007669"/>
    <property type="project" value="UniProtKB-ARBA"/>
</dbReference>
<dbReference type="OrthoDB" id="438440at2759"/>
<feature type="transmembrane region" description="Helical" evidence="34">
    <location>
        <begin position="292"/>
        <end position="310"/>
    </location>
</feature>
<proteinExistence type="inferred from homology"/>
<comment type="catalytic activity">
    <reaction evidence="28">
        <text>1-(9Z-octadecenoyl)-2-O-(5Z,8Z,11Z,14Z-eicosatetraenyl)-sn-glycerol + H2O = 2-O-(5Z,8Z,11Z,14Z)-eicosatetraenylglycerol + (9Z)-octadecenoate + H(+)</text>
        <dbReference type="Rhea" id="RHEA:38527"/>
        <dbReference type="ChEBI" id="CHEBI:15377"/>
        <dbReference type="ChEBI" id="CHEBI:15378"/>
        <dbReference type="ChEBI" id="CHEBI:30823"/>
        <dbReference type="ChEBI" id="CHEBI:75913"/>
        <dbReference type="ChEBI" id="CHEBI:75914"/>
    </reaction>
    <physiologicalReaction direction="left-to-right" evidence="28">
        <dbReference type="Rhea" id="RHEA:38528"/>
    </physiologicalReaction>
</comment>
<protein>
    <recommendedName>
        <fullName evidence="30">Diacylglycerol lipase-alpha</fullName>
        <ecNumber evidence="21">3.1.1.116</ecNumber>
    </recommendedName>
    <alternativeName>
        <fullName evidence="32">Neural stem cell-derived dendrite regulator</fullName>
    </alternativeName>
    <alternativeName>
        <fullName evidence="31">Sn1-specific diacylglycerol lipase alpha</fullName>
    </alternativeName>
</protein>
<comment type="catalytic activity">
    <reaction evidence="26">
        <text>1-(9Z-octadecenoyl)-2-(5Z,8Z,11Z,14Z-eicosatetraenoyl)-sn-glycerol + H2O = 2-(5Z,8Z,11Z,14Z-eicosatetraenoyl)-glycerol + (9Z)-octadecenoate + H(+)</text>
        <dbReference type="Rhea" id="RHEA:38515"/>
        <dbReference type="ChEBI" id="CHEBI:15377"/>
        <dbReference type="ChEBI" id="CHEBI:15378"/>
        <dbReference type="ChEBI" id="CHEBI:30823"/>
        <dbReference type="ChEBI" id="CHEBI:52392"/>
        <dbReference type="ChEBI" id="CHEBI:75449"/>
    </reaction>
    <physiologicalReaction direction="left-to-right" evidence="26">
        <dbReference type="Rhea" id="RHEA:38516"/>
    </physiologicalReaction>
</comment>
<keyword evidence="11" id="KW-0106">Calcium</keyword>
<evidence type="ECO:0000256" key="13">
    <source>
        <dbReference type="ARBA" id="ARBA00022989"/>
    </source>
</evidence>
<evidence type="ECO:0000256" key="19">
    <source>
        <dbReference type="ARBA" id="ARBA00023273"/>
    </source>
</evidence>
<evidence type="ECO:0000256" key="3">
    <source>
        <dbReference type="ARBA" id="ARBA00004520"/>
    </source>
</evidence>
<comment type="catalytic activity">
    <reaction evidence="25">
        <text>1-(9Z-octadecenoyl)-2-(9Z,12Z-octadecadienoyl)-sn-glycerol + H2O = 2-(9Z,12Z-octadecadienoyl)-glycerol + (9Z)-octadecenoate + H(+)</text>
        <dbReference type="Rhea" id="RHEA:38523"/>
        <dbReference type="ChEBI" id="CHEBI:15377"/>
        <dbReference type="ChEBI" id="CHEBI:15378"/>
        <dbReference type="ChEBI" id="CHEBI:30823"/>
        <dbReference type="ChEBI" id="CHEBI:75450"/>
        <dbReference type="ChEBI" id="CHEBI:75457"/>
    </reaction>
    <physiologicalReaction direction="left-to-right" evidence="25">
        <dbReference type="Rhea" id="RHEA:38524"/>
    </physiologicalReaction>
</comment>
<evidence type="ECO:0000256" key="9">
    <source>
        <dbReference type="ARBA" id="ARBA00022753"/>
    </source>
</evidence>
<evidence type="ECO:0000256" key="15">
    <source>
        <dbReference type="ARBA" id="ARBA00023098"/>
    </source>
</evidence>
<reference evidence="36 37" key="1">
    <citation type="journal article" date="2005" name="Nature">
        <title>Genome sequence, comparative analysis and haplotype structure of the domestic dog.</title>
        <authorList>
            <consortium name="Broad Sequencing Platform"/>
            <person name="Lindblad-Toh K."/>
            <person name="Wade C.M."/>
            <person name="Mikkelsen T.S."/>
            <person name="Karlsson E.K."/>
            <person name="Jaffe D.B."/>
            <person name="Kamal M."/>
            <person name="Clamp M."/>
            <person name="Chang J.L."/>
            <person name="Kulbokas E.J. III"/>
            <person name="Zody M.C."/>
            <person name="Mauceli E."/>
            <person name="Xie X."/>
            <person name="Breen M."/>
            <person name="Wayne R.K."/>
            <person name="Ostrander E.A."/>
            <person name="Ponting C.P."/>
            <person name="Galibert F."/>
            <person name="Smith D.R."/>
            <person name="DeJong P.J."/>
            <person name="Kirkness E."/>
            <person name="Alvarez P."/>
            <person name="Biagi T."/>
            <person name="Brockman W."/>
            <person name="Butler J."/>
            <person name="Chin C.W."/>
            <person name="Cook A."/>
            <person name="Cuff J."/>
            <person name="Daly M.J."/>
            <person name="DeCaprio D."/>
            <person name="Gnerre S."/>
            <person name="Grabherr M."/>
            <person name="Kellis M."/>
            <person name="Kleber M."/>
            <person name="Bardeleben C."/>
            <person name="Goodstadt L."/>
            <person name="Heger A."/>
            <person name="Hitte C."/>
            <person name="Kim L."/>
            <person name="Koepfli K.P."/>
            <person name="Parker H.G."/>
            <person name="Pollinger J.P."/>
            <person name="Searle S.M."/>
            <person name="Sutter N.B."/>
            <person name="Thomas R."/>
            <person name="Webber C."/>
            <person name="Baldwin J."/>
            <person name="Abebe A."/>
            <person name="Abouelleil A."/>
            <person name="Aftuck L."/>
            <person name="Ait-Zahra M."/>
            <person name="Aldredge T."/>
            <person name="Allen N."/>
            <person name="An P."/>
            <person name="Anderson S."/>
            <person name="Antoine C."/>
            <person name="Arachchi H."/>
            <person name="Aslam A."/>
            <person name="Ayotte L."/>
            <person name="Bachantsang P."/>
            <person name="Barry A."/>
            <person name="Bayul T."/>
            <person name="Benamara M."/>
            <person name="Berlin A."/>
            <person name="Bessette D."/>
            <person name="Blitshteyn B."/>
            <person name="Bloom T."/>
            <person name="Blye J."/>
            <person name="Boguslavskiy L."/>
            <person name="Bonnet C."/>
            <person name="Boukhgalter B."/>
            <person name="Brown A."/>
            <person name="Cahill P."/>
            <person name="Calixte N."/>
            <person name="Camarata J."/>
            <person name="Cheshatsang Y."/>
            <person name="Chu J."/>
            <person name="Citroen M."/>
            <person name="Collymore A."/>
            <person name="Cooke P."/>
            <person name="Dawoe T."/>
            <person name="Daza R."/>
            <person name="Decktor K."/>
            <person name="DeGray S."/>
            <person name="Dhargay N."/>
            <person name="Dooley K."/>
            <person name="Dooley K."/>
            <person name="Dorje P."/>
            <person name="Dorjee K."/>
            <person name="Dorris L."/>
            <person name="Duffey N."/>
            <person name="Dupes A."/>
            <person name="Egbiremolen O."/>
            <person name="Elong R."/>
            <person name="Falk J."/>
            <person name="Farina A."/>
            <person name="Faro S."/>
            <person name="Ferguson D."/>
            <person name="Ferreira P."/>
            <person name="Fisher S."/>
            <person name="FitzGerald M."/>
            <person name="Foley K."/>
            <person name="Foley C."/>
            <person name="Franke A."/>
            <person name="Friedrich D."/>
            <person name="Gage D."/>
            <person name="Garber M."/>
            <person name="Gearin G."/>
            <person name="Giannoukos G."/>
            <person name="Goode T."/>
            <person name="Goyette A."/>
            <person name="Graham J."/>
            <person name="Grandbois E."/>
            <person name="Gyaltsen K."/>
            <person name="Hafez N."/>
            <person name="Hagopian D."/>
            <person name="Hagos B."/>
            <person name="Hall J."/>
            <person name="Healy C."/>
            <person name="Hegarty R."/>
            <person name="Honan T."/>
            <person name="Horn A."/>
            <person name="Houde N."/>
            <person name="Hughes L."/>
            <person name="Hunnicutt L."/>
            <person name="Husby M."/>
            <person name="Jester B."/>
            <person name="Jones C."/>
            <person name="Kamat A."/>
            <person name="Kanga B."/>
            <person name="Kells C."/>
            <person name="Khazanovich D."/>
            <person name="Kieu A.C."/>
            <person name="Kisner P."/>
            <person name="Kumar M."/>
            <person name="Lance K."/>
            <person name="Landers T."/>
            <person name="Lara M."/>
            <person name="Lee W."/>
            <person name="Leger J.P."/>
            <person name="Lennon N."/>
            <person name="Leuper L."/>
            <person name="LeVine S."/>
            <person name="Liu J."/>
            <person name="Liu X."/>
            <person name="Lokyitsang Y."/>
            <person name="Lokyitsang T."/>
            <person name="Lui A."/>
            <person name="Macdonald J."/>
            <person name="Major J."/>
            <person name="Marabella R."/>
            <person name="Maru K."/>
            <person name="Matthews C."/>
            <person name="McDonough S."/>
            <person name="Mehta T."/>
            <person name="Meldrim J."/>
            <person name="Melnikov A."/>
            <person name="Meneus L."/>
            <person name="Mihalev A."/>
            <person name="Mihova T."/>
            <person name="Miller K."/>
            <person name="Mittelman R."/>
            <person name="Mlenga V."/>
            <person name="Mulrain L."/>
            <person name="Munson G."/>
            <person name="Navidi A."/>
            <person name="Naylor J."/>
            <person name="Nguyen T."/>
            <person name="Nguyen N."/>
            <person name="Nguyen C."/>
            <person name="Nguyen T."/>
            <person name="Nicol R."/>
            <person name="Norbu N."/>
            <person name="Norbu C."/>
            <person name="Novod N."/>
            <person name="Nyima T."/>
            <person name="Olandt P."/>
            <person name="O'Neill B."/>
            <person name="O'Neill K."/>
            <person name="Osman S."/>
            <person name="Oyono L."/>
            <person name="Patti C."/>
            <person name="Perrin D."/>
            <person name="Phunkhang P."/>
            <person name="Pierre F."/>
            <person name="Priest M."/>
            <person name="Rachupka A."/>
            <person name="Raghuraman S."/>
            <person name="Rameau R."/>
            <person name="Ray V."/>
            <person name="Raymond C."/>
            <person name="Rege F."/>
            <person name="Rise C."/>
            <person name="Rogers J."/>
            <person name="Rogov P."/>
            <person name="Sahalie J."/>
            <person name="Settipalli S."/>
            <person name="Sharpe T."/>
            <person name="Shea T."/>
            <person name="Sheehan M."/>
            <person name="Sherpa N."/>
            <person name="Shi J."/>
            <person name="Shih D."/>
            <person name="Sloan J."/>
            <person name="Smith C."/>
            <person name="Sparrow T."/>
            <person name="Stalker J."/>
            <person name="Stange-Thomann N."/>
            <person name="Stavropoulos S."/>
            <person name="Stone C."/>
            <person name="Stone S."/>
            <person name="Sykes S."/>
            <person name="Tchuinga P."/>
            <person name="Tenzing P."/>
            <person name="Tesfaye S."/>
            <person name="Thoulutsang D."/>
            <person name="Thoulutsang Y."/>
            <person name="Topham K."/>
            <person name="Topping I."/>
            <person name="Tsamla T."/>
            <person name="Vassiliev H."/>
            <person name="Venkataraman V."/>
            <person name="Vo A."/>
            <person name="Wangchuk T."/>
            <person name="Wangdi T."/>
            <person name="Weiand M."/>
            <person name="Wilkinson J."/>
            <person name="Wilson A."/>
            <person name="Yadav S."/>
            <person name="Yang S."/>
            <person name="Yang X."/>
            <person name="Young G."/>
            <person name="Yu Q."/>
            <person name="Zainoun J."/>
            <person name="Zembek L."/>
            <person name="Zimmer A."/>
            <person name="Lander E.S."/>
        </authorList>
    </citation>
    <scope>NUCLEOTIDE SEQUENCE [LARGE SCALE GENOMIC DNA]</scope>
    <source>
        <strain evidence="36">Boxer</strain>
    </source>
</reference>
<evidence type="ECO:0000256" key="20">
    <source>
        <dbReference type="ARBA" id="ARBA00024531"/>
    </source>
</evidence>
<dbReference type="Gene3D" id="3.40.50.1820">
    <property type="entry name" value="alpha/beta hydrolase"/>
    <property type="match status" value="1"/>
</dbReference>